<dbReference type="InterPro" id="IPR050698">
    <property type="entry name" value="MBL"/>
</dbReference>
<dbReference type="Pfam" id="PF07521">
    <property type="entry name" value="RMMBL"/>
    <property type="match status" value="1"/>
</dbReference>
<dbReference type="InterPro" id="IPR036866">
    <property type="entry name" value="RibonucZ/Hydroxyglut_hydro"/>
</dbReference>
<dbReference type="InterPro" id="IPR001279">
    <property type="entry name" value="Metallo-B-lactamas"/>
</dbReference>
<evidence type="ECO:0000313" key="5">
    <source>
        <dbReference type="Proteomes" id="UP001596422"/>
    </source>
</evidence>
<dbReference type="SMART" id="SM01027">
    <property type="entry name" value="Beta-Casp"/>
    <property type="match status" value="1"/>
</dbReference>
<name>A0ABW2A6R4_9GAMM</name>
<dbReference type="Pfam" id="PF00753">
    <property type="entry name" value="Lactamase_B"/>
    <property type="match status" value="1"/>
</dbReference>
<evidence type="ECO:0000313" key="4">
    <source>
        <dbReference type="EMBL" id="MFC6673148.1"/>
    </source>
</evidence>
<dbReference type="PANTHER" id="PTHR11203">
    <property type="entry name" value="CLEAVAGE AND POLYADENYLATION SPECIFICITY FACTOR FAMILY MEMBER"/>
    <property type="match status" value="1"/>
</dbReference>
<dbReference type="Pfam" id="PF10996">
    <property type="entry name" value="Beta-Casp"/>
    <property type="match status" value="1"/>
</dbReference>
<dbReference type="InterPro" id="IPR011108">
    <property type="entry name" value="RMMBL"/>
</dbReference>
<feature type="domain" description="Metallo-beta-lactamase" evidence="2">
    <location>
        <begin position="2"/>
        <end position="200"/>
    </location>
</feature>
<evidence type="ECO:0000256" key="1">
    <source>
        <dbReference type="ARBA" id="ARBA00022801"/>
    </source>
</evidence>
<protein>
    <submittedName>
        <fullName evidence="4">MBL fold metallo-hydrolase</fullName>
    </submittedName>
</protein>
<feature type="domain" description="Beta-Casp" evidence="3">
    <location>
        <begin position="221"/>
        <end position="340"/>
    </location>
</feature>
<keyword evidence="5" id="KW-1185">Reference proteome</keyword>
<dbReference type="InterPro" id="IPR022712">
    <property type="entry name" value="Beta_Casp"/>
</dbReference>
<dbReference type="Gene3D" id="3.40.50.10890">
    <property type="match status" value="1"/>
</dbReference>
<evidence type="ECO:0000259" key="3">
    <source>
        <dbReference type="SMART" id="SM01027"/>
    </source>
</evidence>
<keyword evidence="1" id="KW-0378">Hydrolase</keyword>
<sequence>MLVDCGLFQGYKWLRERNWQGLSLDRDRLDAVVLTHAHLDHSGYVPVLYRDGYRGPVYCHEGTRQLCGVLLPDSGHLQEEDARFYERHRIGRHPHPEPLYDQRCAERCLDLLRPVEFGQRFQVGSMRIELHPVGHILGAGCVIVEAEGKRIGFSGDVGRPDDLFMRAPEPLPPLDLLMLESTYGNRRHEPGDPFDQLEAVVNETAGSGGVLLIPSFAVGRAQVLQHMLARLMDEGRIPKLPVFLDSPMAIDVSDIYWRFHTEHRLTKADCQRLCRLVKYVQSVDGSRALNELTYPHIIIAGSGMVTGGRILHHLKRLLPDHRTTVLLTGYQAGGTRGAKMEQGVESVRIHGEWVENRARLRVLHGLSGHADFVQLGDWLKASALKPDTAIRLVHGEPEALEAMRDYLRRTSRFNVEVAGYRHILTL</sequence>
<proteinExistence type="predicted"/>
<gene>
    <name evidence="4" type="ORF">ACFQDL_25970</name>
</gene>
<dbReference type="SUPFAM" id="SSF56281">
    <property type="entry name" value="Metallo-hydrolase/oxidoreductase"/>
    <property type="match status" value="1"/>
</dbReference>
<dbReference type="EMBL" id="JBHSWE010000001">
    <property type="protein sequence ID" value="MFC6673148.1"/>
    <property type="molecule type" value="Genomic_DNA"/>
</dbReference>
<comment type="caution">
    <text evidence="4">The sequence shown here is derived from an EMBL/GenBank/DDBJ whole genome shotgun (WGS) entry which is preliminary data.</text>
</comment>
<dbReference type="Proteomes" id="UP001596422">
    <property type="component" value="Unassembled WGS sequence"/>
</dbReference>
<accession>A0ABW2A6R4</accession>
<organism evidence="4 5">
    <name type="scientific">Marinobacterium aestuariivivens</name>
    <dbReference type="NCBI Taxonomy" id="1698799"/>
    <lineage>
        <taxon>Bacteria</taxon>
        <taxon>Pseudomonadati</taxon>
        <taxon>Pseudomonadota</taxon>
        <taxon>Gammaproteobacteria</taxon>
        <taxon>Oceanospirillales</taxon>
        <taxon>Oceanospirillaceae</taxon>
        <taxon>Marinobacterium</taxon>
    </lineage>
</organism>
<dbReference type="PANTHER" id="PTHR11203:SF37">
    <property type="entry name" value="INTEGRATOR COMPLEX SUBUNIT 11"/>
    <property type="match status" value="1"/>
</dbReference>
<evidence type="ECO:0000259" key="2">
    <source>
        <dbReference type="SMART" id="SM00849"/>
    </source>
</evidence>
<dbReference type="Gene3D" id="3.60.15.10">
    <property type="entry name" value="Ribonuclease Z/Hydroxyacylglutathione hydrolase-like"/>
    <property type="match status" value="1"/>
</dbReference>
<dbReference type="CDD" id="cd16295">
    <property type="entry name" value="TTHA0252-CPSF-like_MBL-fold"/>
    <property type="match status" value="1"/>
</dbReference>
<dbReference type="SMART" id="SM00849">
    <property type="entry name" value="Lactamase_B"/>
    <property type="match status" value="1"/>
</dbReference>
<reference evidence="5" key="1">
    <citation type="journal article" date="2019" name="Int. J. Syst. Evol. Microbiol.">
        <title>The Global Catalogue of Microorganisms (GCM) 10K type strain sequencing project: providing services to taxonomists for standard genome sequencing and annotation.</title>
        <authorList>
            <consortium name="The Broad Institute Genomics Platform"/>
            <consortium name="The Broad Institute Genome Sequencing Center for Infectious Disease"/>
            <person name="Wu L."/>
            <person name="Ma J."/>
        </authorList>
    </citation>
    <scope>NUCLEOTIDE SEQUENCE [LARGE SCALE GENOMIC DNA]</scope>
    <source>
        <strain evidence="5">NBRC 111756</strain>
    </source>
</reference>
<dbReference type="RefSeq" id="WP_379911537.1">
    <property type="nucleotide sequence ID" value="NZ_JBHSWE010000001.1"/>
</dbReference>